<protein>
    <recommendedName>
        <fullName evidence="22">Sialin</fullName>
    </recommendedName>
    <alternativeName>
        <fullName evidence="25">H(+)/nitrate cotransporter</fullName>
    </alternativeName>
    <alternativeName>
        <fullName evidence="23">H(+)/sialic acid cotransporter</fullName>
    </alternativeName>
    <alternativeName>
        <fullName evidence="24">Vesicular excitatory amino acid transporter</fullName>
    </alternativeName>
</protein>
<evidence type="ECO:0000256" key="17">
    <source>
        <dbReference type="ARBA" id="ARBA00050625"/>
    </source>
</evidence>
<comment type="subcellular location">
    <subcellularLocation>
        <location evidence="2">Basolateral cell membrane</location>
        <topology evidence="2">Multi-pass membrane protein</topology>
    </subcellularLocation>
    <subcellularLocation>
        <location evidence="3">Cytoplasmic vesicle</location>
        <location evidence="3">Secretory vesicle membrane</location>
        <topology evidence="3">Multi-pass membrane protein</topology>
    </subcellularLocation>
    <subcellularLocation>
        <location evidence="1">Cytoplasmic vesicle</location>
        <location evidence="1">Secretory vesicle</location>
        <location evidence="1">Synaptic vesicle membrane</location>
    </subcellularLocation>
    <subcellularLocation>
        <location evidence="4">Lysosome membrane</location>
    </subcellularLocation>
</comment>
<evidence type="ECO:0000256" key="8">
    <source>
        <dbReference type="ARBA" id="ARBA00022847"/>
    </source>
</evidence>
<keyword evidence="5" id="KW-0813">Transport</keyword>
<evidence type="ECO:0000313" key="30">
    <source>
        <dbReference type="Proteomes" id="UP001372834"/>
    </source>
</evidence>
<feature type="transmembrane region" description="Helical" evidence="27">
    <location>
        <begin position="399"/>
        <end position="420"/>
    </location>
</feature>
<evidence type="ECO:0000256" key="14">
    <source>
        <dbReference type="ARBA" id="ARBA00023329"/>
    </source>
</evidence>
<comment type="catalytic activity">
    <reaction evidence="15">
        <text>2 nitrate(out) + H(+)(out) = 2 nitrate(in) + H(+)(in)</text>
        <dbReference type="Rhea" id="RHEA:71539"/>
        <dbReference type="ChEBI" id="CHEBI:15378"/>
        <dbReference type="ChEBI" id="CHEBI:17632"/>
    </reaction>
    <physiologicalReaction direction="left-to-right" evidence="15">
        <dbReference type="Rhea" id="RHEA:71540"/>
    </physiologicalReaction>
</comment>
<organism evidence="29 30">
    <name type="scientific">Polyplax serrata</name>
    <name type="common">Common mouse louse</name>
    <dbReference type="NCBI Taxonomy" id="468196"/>
    <lineage>
        <taxon>Eukaryota</taxon>
        <taxon>Metazoa</taxon>
        <taxon>Ecdysozoa</taxon>
        <taxon>Arthropoda</taxon>
        <taxon>Hexapoda</taxon>
        <taxon>Insecta</taxon>
        <taxon>Pterygota</taxon>
        <taxon>Neoptera</taxon>
        <taxon>Paraneoptera</taxon>
        <taxon>Psocodea</taxon>
        <taxon>Troctomorpha</taxon>
        <taxon>Phthiraptera</taxon>
        <taxon>Anoplura</taxon>
        <taxon>Polyplacidae</taxon>
        <taxon>Polyplax</taxon>
    </lineage>
</organism>
<dbReference type="FunFam" id="1.20.1250.20:FF:000003">
    <property type="entry name" value="Solute carrier family 17 member 3"/>
    <property type="match status" value="1"/>
</dbReference>
<keyword evidence="7 27" id="KW-0812">Transmembrane</keyword>
<dbReference type="InterPro" id="IPR050382">
    <property type="entry name" value="MFS_Na/Anion_cotransporter"/>
</dbReference>
<keyword evidence="6" id="KW-1003">Cell membrane</keyword>
<feature type="transmembrane region" description="Helical" evidence="27">
    <location>
        <begin position="207"/>
        <end position="223"/>
    </location>
</feature>
<evidence type="ECO:0000256" key="2">
    <source>
        <dbReference type="ARBA" id="ARBA00004554"/>
    </source>
</evidence>
<evidence type="ECO:0000256" key="1">
    <source>
        <dbReference type="ARBA" id="ARBA00004432"/>
    </source>
</evidence>
<dbReference type="PANTHER" id="PTHR11662:SF455">
    <property type="entry name" value="GH23975P"/>
    <property type="match status" value="1"/>
</dbReference>
<evidence type="ECO:0000256" key="7">
    <source>
        <dbReference type="ARBA" id="ARBA00022692"/>
    </source>
</evidence>
<dbReference type="GO" id="GO:0016323">
    <property type="term" value="C:basolateral plasma membrane"/>
    <property type="evidence" value="ECO:0007669"/>
    <property type="project" value="UniProtKB-SubCell"/>
</dbReference>
<evidence type="ECO:0000256" key="9">
    <source>
        <dbReference type="ARBA" id="ARBA00022989"/>
    </source>
</evidence>
<comment type="catalytic activity">
    <reaction evidence="19">
        <text>L-glutamate(out) = L-glutamate(in)</text>
        <dbReference type="Rhea" id="RHEA:66336"/>
        <dbReference type="ChEBI" id="CHEBI:29985"/>
    </reaction>
    <physiologicalReaction direction="left-to-right" evidence="19">
        <dbReference type="Rhea" id="RHEA:66337"/>
    </physiologicalReaction>
</comment>
<comment type="catalytic activity">
    <reaction evidence="18">
        <text>N-acetyl-L-aspartyl-L-glutamate(out) = N-acetyl-L-aspartyl-L-glutamate(in)</text>
        <dbReference type="Rhea" id="RHEA:72599"/>
        <dbReference type="ChEBI" id="CHEBI:76931"/>
    </reaction>
    <physiologicalReaction direction="left-to-right" evidence="18">
        <dbReference type="Rhea" id="RHEA:72600"/>
    </physiologicalReaction>
</comment>
<evidence type="ECO:0000256" key="21">
    <source>
        <dbReference type="ARBA" id="ARBA00056891"/>
    </source>
</evidence>
<dbReference type="CDD" id="cd17318">
    <property type="entry name" value="MFS_SLC17"/>
    <property type="match status" value="1"/>
</dbReference>
<evidence type="ECO:0000256" key="16">
    <source>
        <dbReference type="ARBA" id="ARBA00050554"/>
    </source>
</evidence>
<feature type="transmembrane region" description="Helical" evidence="27">
    <location>
        <begin position="94"/>
        <end position="115"/>
    </location>
</feature>
<keyword evidence="13" id="KW-0458">Lysosome</keyword>
<keyword evidence="14" id="KW-0968">Cytoplasmic vesicle</keyword>
<comment type="catalytic activity">
    <reaction evidence="20">
        <text>D-glucuronate(out) + H(+)(out) = D-glucuronate(in) + H(+)(in)</text>
        <dbReference type="Rhea" id="RHEA:72591"/>
        <dbReference type="ChEBI" id="CHEBI:15378"/>
        <dbReference type="ChEBI" id="CHEBI:58720"/>
    </reaction>
    <physiologicalReaction direction="left-to-right" evidence="20">
        <dbReference type="Rhea" id="RHEA:72592"/>
    </physiologicalReaction>
</comment>
<evidence type="ECO:0000256" key="6">
    <source>
        <dbReference type="ARBA" id="ARBA00022475"/>
    </source>
</evidence>
<feature type="compositionally biased region" description="Acidic residues" evidence="26">
    <location>
        <begin position="1"/>
        <end position="11"/>
    </location>
</feature>
<keyword evidence="10" id="KW-0770">Synapse</keyword>
<dbReference type="SUPFAM" id="SSF103473">
    <property type="entry name" value="MFS general substrate transporter"/>
    <property type="match status" value="1"/>
</dbReference>
<dbReference type="GO" id="GO:0015293">
    <property type="term" value="F:symporter activity"/>
    <property type="evidence" value="ECO:0007669"/>
    <property type="project" value="UniProtKB-KW"/>
</dbReference>
<comment type="catalytic activity">
    <reaction evidence="17">
        <text>N-acetylneuraminate(in) + H(+)(in) = N-acetylneuraminate(out) + H(+)(out)</text>
        <dbReference type="Rhea" id="RHEA:28987"/>
        <dbReference type="ChEBI" id="CHEBI:15378"/>
        <dbReference type="ChEBI" id="CHEBI:35418"/>
    </reaction>
    <physiologicalReaction direction="right-to-left" evidence="17">
        <dbReference type="Rhea" id="RHEA:28989"/>
    </physiologicalReaction>
</comment>
<dbReference type="GO" id="GO:0006820">
    <property type="term" value="P:monoatomic anion transport"/>
    <property type="evidence" value="ECO:0007669"/>
    <property type="project" value="TreeGrafter"/>
</dbReference>
<evidence type="ECO:0000256" key="18">
    <source>
        <dbReference type="ARBA" id="ARBA00051403"/>
    </source>
</evidence>
<keyword evidence="12" id="KW-0325">Glycoprotein</keyword>
<dbReference type="GO" id="GO:0046942">
    <property type="term" value="P:carboxylic acid transport"/>
    <property type="evidence" value="ECO:0007669"/>
    <property type="project" value="UniProtKB-ARBA"/>
</dbReference>
<dbReference type="EMBL" id="JAWJWE010000036">
    <property type="protein sequence ID" value="KAK6629256.1"/>
    <property type="molecule type" value="Genomic_DNA"/>
</dbReference>
<evidence type="ECO:0000256" key="20">
    <source>
        <dbReference type="ARBA" id="ARBA00051612"/>
    </source>
</evidence>
<keyword evidence="8" id="KW-0769">Symport</keyword>
<keyword evidence="9 27" id="KW-1133">Transmembrane helix</keyword>
<evidence type="ECO:0000256" key="12">
    <source>
        <dbReference type="ARBA" id="ARBA00023180"/>
    </source>
</evidence>
<evidence type="ECO:0000256" key="4">
    <source>
        <dbReference type="ARBA" id="ARBA00004656"/>
    </source>
</evidence>
<evidence type="ECO:0000256" key="3">
    <source>
        <dbReference type="ARBA" id="ARBA00004638"/>
    </source>
</evidence>
<dbReference type="PROSITE" id="PS50850">
    <property type="entry name" value="MFS"/>
    <property type="match status" value="1"/>
</dbReference>
<sequence>MSDISDGDDDSPSERTAIKRSVQSTAPQLTTRWYYPRRYVVAVMAFLGFCNVYAMRVNLSVAIVAMTTNKTVVNENGTFIQPAEFNWNSDVQGVVLSSFFYGYILTQLPGGYLAAIYGGKRLFGVGIAVTSLLTILTPLFTKYSLYLLVTVRVLEGLFEGVTYPAMHAMWSRWAPPLERSKLATMSISGCYFGTVIALPASGFFADYLGAIAYLWSILWFIYIKDKPQNDPRISEDELCYIRSTLRCQYPYMKVYSPVPWKRIFLSYPIWAIVIAHFSENWGFYTLLTELPTFMKDVFGYDLHKSGILISLPYLAMGIFVLLSGYIADKLRSKGILSTVKVRKLFNCSGFILQTIFLLMAAHSTSPLALVICLTAAVGFGGFAWSGFGVNHLDVAPPFASILMGISNTFATLPGMISPLVTGHLVQHRASINYFLTQEEWQVVFYIASSIYLVGAVFYGIFASGEEQSWAHPDSGLFGDDDSGKTDDLPFGEASCE</sequence>
<feature type="transmembrane region" description="Helical" evidence="27">
    <location>
        <begin position="307"/>
        <end position="327"/>
    </location>
</feature>
<evidence type="ECO:0000256" key="15">
    <source>
        <dbReference type="ARBA" id="ARBA00050101"/>
    </source>
</evidence>
<dbReference type="GO" id="GO:0030672">
    <property type="term" value="C:synaptic vesicle membrane"/>
    <property type="evidence" value="ECO:0007669"/>
    <property type="project" value="UniProtKB-SubCell"/>
</dbReference>
<keyword evidence="11 27" id="KW-0472">Membrane</keyword>
<evidence type="ECO:0000256" key="11">
    <source>
        <dbReference type="ARBA" id="ARBA00023136"/>
    </source>
</evidence>
<feature type="transmembrane region" description="Helical" evidence="27">
    <location>
        <begin position="263"/>
        <end position="287"/>
    </location>
</feature>
<feature type="region of interest" description="Disordered" evidence="26">
    <location>
        <begin position="473"/>
        <end position="496"/>
    </location>
</feature>
<dbReference type="Proteomes" id="UP001372834">
    <property type="component" value="Unassembled WGS sequence"/>
</dbReference>
<dbReference type="InterPro" id="IPR020846">
    <property type="entry name" value="MFS_dom"/>
</dbReference>
<evidence type="ECO:0000256" key="26">
    <source>
        <dbReference type="SAM" id="MobiDB-lite"/>
    </source>
</evidence>
<feature type="transmembrane region" description="Helical" evidence="27">
    <location>
        <begin position="343"/>
        <end position="361"/>
    </location>
</feature>
<feature type="region of interest" description="Disordered" evidence="26">
    <location>
        <begin position="1"/>
        <end position="22"/>
    </location>
</feature>
<feature type="transmembrane region" description="Helical" evidence="27">
    <location>
        <begin position="122"/>
        <end position="140"/>
    </location>
</feature>
<reference evidence="29 30" key="1">
    <citation type="submission" date="2023-10" db="EMBL/GenBank/DDBJ databases">
        <title>Genomes of two closely related lineages of the louse Polyplax serrata with different host specificities.</title>
        <authorList>
            <person name="Martinu J."/>
            <person name="Tarabai H."/>
            <person name="Stefka J."/>
            <person name="Hypsa V."/>
        </authorList>
    </citation>
    <scope>NUCLEOTIDE SEQUENCE [LARGE SCALE GENOMIC DNA]</scope>
    <source>
        <strain evidence="29">HR10_N</strain>
    </source>
</reference>
<dbReference type="GO" id="GO:0005765">
    <property type="term" value="C:lysosomal membrane"/>
    <property type="evidence" value="ECO:0007669"/>
    <property type="project" value="UniProtKB-SubCell"/>
</dbReference>
<name>A0AAN8S9B7_POLSC</name>
<evidence type="ECO:0000256" key="23">
    <source>
        <dbReference type="ARBA" id="ARBA00080244"/>
    </source>
</evidence>
<evidence type="ECO:0000256" key="19">
    <source>
        <dbReference type="ARBA" id="ARBA00051447"/>
    </source>
</evidence>
<dbReference type="Pfam" id="PF07690">
    <property type="entry name" value="MFS_1"/>
    <property type="match status" value="1"/>
</dbReference>
<comment type="function">
    <text evidence="21">Receptor for CM101, a polysaccharide produced by group B Streptococcus with antipathoangiogenic properties.</text>
</comment>
<dbReference type="PANTHER" id="PTHR11662">
    <property type="entry name" value="SOLUTE CARRIER FAMILY 17"/>
    <property type="match status" value="1"/>
</dbReference>
<accession>A0AAN8S9B7</accession>
<feature type="domain" description="Major facilitator superfamily (MFS) profile" evidence="28">
    <location>
        <begin position="40"/>
        <end position="466"/>
    </location>
</feature>
<evidence type="ECO:0000256" key="5">
    <source>
        <dbReference type="ARBA" id="ARBA00022448"/>
    </source>
</evidence>
<dbReference type="InterPro" id="IPR036259">
    <property type="entry name" value="MFS_trans_sf"/>
</dbReference>
<feature type="transmembrane region" description="Helical" evidence="27">
    <location>
        <begin position="39"/>
        <end position="66"/>
    </location>
</feature>
<proteinExistence type="predicted"/>
<evidence type="ECO:0000256" key="22">
    <source>
        <dbReference type="ARBA" id="ARBA00069713"/>
    </source>
</evidence>
<dbReference type="Gene3D" id="1.20.1250.20">
    <property type="entry name" value="MFS general substrate transporter like domains"/>
    <property type="match status" value="2"/>
</dbReference>
<gene>
    <name evidence="29" type="ORF">RUM43_003073</name>
</gene>
<feature type="transmembrane region" description="Helical" evidence="27">
    <location>
        <begin position="440"/>
        <end position="461"/>
    </location>
</feature>
<evidence type="ECO:0000256" key="24">
    <source>
        <dbReference type="ARBA" id="ARBA00081195"/>
    </source>
</evidence>
<evidence type="ECO:0000259" key="28">
    <source>
        <dbReference type="PROSITE" id="PS50850"/>
    </source>
</evidence>
<evidence type="ECO:0000256" key="25">
    <source>
        <dbReference type="ARBA" id="ARBA00081925"/>
    </source>
</evidence>
<comment type="caution">
    <text evidence="29">The sequence shown here is derived from an EMBL/GenBank/DDBJ whole genome shotgun (WGS) entry which is preliminary data.</text>
</comment>
<evidence type="ECO:0000256" key="13">
    <source>
        <dbReference type="ARBA" id="ARBA00023228"/>
    </source>
</evidence>
<evidence type="ECO:0000313" key="29">
    <source>
        <dbReference type="EMBL" id="KAK6629256.1"/>
    </source>
</evidence>
<evidence type="ECO:0000256" key="27">
    <source>
        <dbReference type="SAM" id="Phobius"/>
    </source>
</evidence>
<evidence type="ECO:0000256" key="10">
    <source>
        <dbReference type="ARBA" id="ARBA00023018"/>
    </source>
</evidence>
<dbReference type="AlphaFoldDB" id="A0AAN8S9B7"/>
<dbReference type="FunFam" id="1.20.1250.20:FF:000067">
    <property type="entry name" value="sialin isoform X2"/>
    <property type="match status" value="1"/>
</dbReference>
<feature type="transmembrane region" description="Helical" evidence="27">
    <location>
        <begin position="367"/>
        <end position="387"/>
    </location>
</feature>
<dbReference type="InterPro" id="IPR011701">
    <property type="entry name" value="MFS"/>
</dbReference>
<comment type="catalytic activity">
    <reaction evidence="16">
        <text>L-aspartate(out) = L-aspartate(in)</text>
        <dbReference type="Rhea" id="RHEA:66332"/>
        <dbReference type="ChEBI" id="CHEBI:29991"/>
    </reaction>
    <physiologicalReaction direction="left-to-right" evidence="16">
        <dbReference type="Rhea" id="RHEA:66333"/>
    </physiologicalReaction>
</comment>